<protein>
    <submittedName>
        <fullName evidence="1">Uncharacterized protein</fullName>
    </submittedName>
</protein>
<keyword evidence="2" id="KW-1185">Reference proteome</keyword>
<accession>A0ABD1YHU7</accession>
<gene>
    <name evidence="1" type="ORF">R1flu_013748</name>
</gene>
<comment type="caution">
    <text evidence="1">The sequence shown here is derived from an EMBL/GenBank/DDBJ whole genome shotgun (WGS) entry which is preliminary data.</text>
</comment>
<proteinExistence type="predicted"/>
<evidence type="ECO:0000313" key="2">
    <source>
        <dbReference type="Proteomes" id="UP001605036"/>
    </source>
</evidence>
<organism evidence="1 2">
    <name type="scientific">Riccia fluitans</name>
    <dbReference type="NCBI Taxonomy" id="41844"/>
    <lineage>
        <taxon>Eukaryota</taxon>
        <taxon>Viridiplantae</taxon>
        <taxon>Streptophyta</taxon>
        <taxon>Embryophyta</taxon>
        <taxon>Marchantiophyta</taxon>
        <taxon>Marchantiopsida</taxon>
        <taxon>Marchantiidae</taxon>
        <taxon>Marchantiales</taxon>
        <taxon>Ricciaceae</taxon>
        <taxon>Riccia</taxon>
    </lineage>
</organism>
<sequence>MVPRNHKDLKVKIKEVKIPHLTNENKKKMEAWGLGSLFAVEWSQTYEDLVEELAGHPDQKVADPKYKYRGKLGA</sequence>
<evidence type="ECO:0000313" key="1">
    <source>
        <dbReference type="EMBL" id="KAL2629062.1"/>
    </source>
</evidence>
<dbReference type="Proteomes" id="UP001605036">
    <property type="component" value="Unassembled WGS sequence"/>
</dbReference>
<dbReference type="EMBL" id="JBHFFA010000004">
    <property type="protein sequence ID" value="KAL2629062.1"/>
    <property type="molecule type" value="Genomic_DNA"/>
</dbReference>
<reference evidence="1 2" key="1">
    <citation type="submission" date="2024-09" db="EMBL/GenBank/DDBJ databases">
        <title>Chromosome-scale assembly of Riccia fluitans.</title>
        <authorList>
            <person name="Paukszto L."/>
            <person name="Sawicki J."/>
            <person name="Karawczyk K."/>
            <person name="Piernik-Szablinska J."/>
            <person name="Szczecinska M."/>
            <person name="Mazdziarz M."/>
        </authorList>
    </citation>
    <scope>NUCLEOTIDE SEQUENCE [LARGE SCALE GENOMIC DNA]</scope>
    <source>
        <strain evidence="1">Rf_01</strain>
        <tissue evidence="1">Aerial parts of the thallus</tissue>
    </source>
</reference>
<dbReference type="AlphaFoldDB" id="A0ABD1YHU7"/>
<name>A0ABD1YHU7_9MARC</name>